<sequence>MLWPATAASRASALLRQSWDGGNDGSLEPPNVSLPSSDLLSTFLLGMGCGARETVLGTLGKATLLQIPLELQKLTLSFGAAVWKRDTEDPQRKRVLLKYSDGNYTNYMEGRTRFHMVNFSLEILNTSREDSQLHEYIVSKGPEEKVWQIQLQVYEPVSNPSIQVLNWALANSSCAVTLNCTAERGDNVSYSWDGGDTSTSGLCSHNGSLLHLSYPLQDTSIACFCTASNPVSRRVITFNSSKCSYEQGGKSPVAHPATSSLPVPLFFSRGPFLTALGSLEGSFCKKSVTRSGLPCLSSQLHPWRVPPAPPASLAPALWCLGLVLNA</sequence>
<dbReference type="PANTHER" id="PTHR12080:SF55">
    <property type="entry name" value="LYMPHOCYTE FUNCTION-ASSOCIATED ANTIGEN 3"/>
    <property type="match status" value="1"/>
</dbReference>
<proteinExistence type="predicted"/>
<dbReference type="InterPro" id="IPR013783">
    <property type="entry name" value="Ig-like_fold"/>
</dbReference>
<dbReference type="Proteomes" id="UP000694419">
    <property type="component" value="Unplaced"/>
</dbReference>
<keyword evidence="4" id="KW-0325">Glycoprotein</keyword>
<dbReference type="GO" id="GO:0016020">
    <property type="term" value="C:membrane"/>
    <property type="evidence" value="ECO:0007669"/>
    <property type="project" value="UniProtKB-SubCell"/>
</dbReference>
<protein>
    <recommendedName>
        <fullName evidence="7">Signaling lymphocytic activation molecule</fullName>
    </recommendedName>
</protein>
<evidence type="ECO:0000256" key="1">
    <source>
        <dbReference type="ARBA" id="ARBA00004370"/>
    </source>
</evidence>
<dbReference type="InterPro" id="IPR015631">
    <property type="entry name" value="CD2/SLAM_rcpt"/>
</dbReference>
<keyword evidence="3" id="KW-0472">Membrane</keyword>
<keyword evidence="2" id="KW-0732">Signal</keyword>
<evidence type="ECO:0000313" key="6">
    <source>
        <dbReference type="Proteomes" id="UP000694419"/>
    </source>
</evidence>
<dbReference type="PANTHER" id="PTHR12080">
    <property type="entry name" value="SIGNALING LYMPHOCYTIC ACTIVATION MOLECULE"/>
    <property type="match status" value="1"/>
</dbReference>
<reference evidence="5" key="2">
    <citation type="submission" date="2025-09" db="UniProtKB">
        <authorList>
            <consortium name="Ensembl"/>
        </authorList>
    </citation>
    <scope>IDENTIFICATION</scope>
</reference>
<reference evidence="5" key="1">
    <citation type="submission" date="2025-08" db="UniProtKB">
        <authorList>
            <consortium name="Ensembl"/>
        </authorList>
    </citation>
    <scope>IDENTIFICATION</scope>
</reference>
<comment type="subcellular location">
    <subcellularLocation>
        <location evidence="1">Membrane</location>
    </subcellularLocation>
</comment>
<accession>A0A8C3JVV6</accession>
<organism evidence="5 6">
    <name type="scientific">Calidris pygmaea</name>
    <name type="common">Spoon-billed sandpiper</name>
    <dbReference type="NCBI Taxonomy" id="425635"/>
    <lineage>
        <taxon>Eukaryota</taxon>
        <taxon>Metazoa</taxon>
        <taxon>Chordata</taxon>
        <taxon>Craniata</taxon>
        <taxon>Vertebrata</taxon>
        <taxon>Euteleostomi</taxon>
        <taxon>Archelosauria</taxon>
        <taxon>Archosauria</taxon>
        <taxon>Dinosauria</taxon>
        <taxon>Saurischia</taxon>
        <taxon>Theropoda</taxon>
        <taxon>Coelurosauria</taxon>
        <taxon>Aves</taxon>
        <taxon>Neognathae</taxon>
        <taxon>Neoaves</taxon>
        <taxon>Charadriiformes</taxon>
        <taxon>Scolopacidae</taxon>
        <taxon>Calidris</taxon>
    </lineage>
</organism>
<evidence type="ECO:0000256" key="4">
    <source>
        <dbReference type="ARBA" id="ARBA00023180"/>
    </source>
</evidence>
<evidence type="ECO:0000256" key="3">
    <source>
        <dbReference type="ARBA" id="ARBA00023136"/>
    </source>
</evidence>
<evidence type="ECO:0000256" key="2">
    <source>
        <dbReference type="ARBA" id="ARBA00022729"/>
    </source>
</evidence>
<dbReference type="Gene3D" id="2.60.40.10">
    <property type="entry name" value="Immunoglobulins"/>
    <property type="match status" value="2"/>
</dbReference>
<dbReference type="AlphaFoldDB" id="A0A8C3JVV6"/>
<keyword evidence="6" id="KW-1185">Reference proteome</keyword>
<dbReference type="Ensembl" id="ENSCPGT00000015344.1">
    <property type="protein sequence ID" value="ENSCPGP00000013993.1"/>
    <property type="gene ID" value="ENSCPGG00000009907.1"/>
</dbReference>
<name>A0A8C3JVV6_9CHAR</name>
<evidence type="ECO:0008006" key="7">
    <source>
        <dbReference type="Google" id="ProtNLM"/>
    </source>
</evidence>
<evidence type="ECO:0000313" key="5">
    <source>
        <dbReference type="Ensembl" id="ENSCPGP00000013993.1"/>
    </source>
</evidence>